<keyword evidence="1" id="KW-0479">Metal-binding</keyword>
<reference evidence="5" key="2">
    <citation type="submission" date="2022-01" db="EMBL/GenBank/DDBJ databases">
        <authorList>
            <person name="Yamashiro T."/>
            <person name="Shiraishi A."/>
            <person name="Satake H."/>
            <person name="Nakayama K."/>
        </authorList>
    </citation>
    <scope>NUCLEOTIDE SEQUENCE</scope>
</reference>
<evidence type="ECO:0000259" key="4">
    <source>
        <dbReference type="PROSITE" id="PS50158"/>
    </source>
</evidence>
<feature type="region of interest" description="Disordered" evidence="3">
    <location>
        <begin position="259"/>
        <end position="282"/>
    </location>
</feature>
<dbReference type="InterPro" id="IPR001878">
    <property type="entry name" value="Znf_CCHC"/>
</dbReference>
<dbReference type="EMBL" id="BQNB010021250">
    <property type="protein sequence ID" value="GJU04452.1"/>
    <property type="molecule type" value="Genomic_DNA"/>
</dbReference>
<dbReference type="PANTHER" id="PTHR34676">
    <property type="entry name" value="DUF4219 DOMAIN-CONTAINING PROTEIN-RELATED"/>
    <property type="match status" value="1"/>
</dbReference>
<accession>A0ABQ5IW33</accession>
<evidence type="ECO:0000256" key="1">
    <source>
        <dbReference type="PROSITE-ProRule" id="PRU00047"/>
    </source>
</evidence>
<keyword evidence="6" id="KW-1185">Reference proteome</keyword>
<keyword evidence="2" id="KW-0175">Coiled coil</keyword>
<evidence type="ECO:0000313" key="5">
    <source>
        <dbReference type="EMBL" id="GJU04452.1"/>
    </source>
</evidence>
<keyword evidence="1" id="KW-0862">Zinc</keyword>
<name>A0ABQ5IW33_9ASTR</name>
<evidence type="ECO:0000256" key="3">
    <source>
        <dbReference type="SAM" id="MobiDB-lite"/>
    </source>
</evidence>
<dbReference type="SUPFAM" id="SSF57756">
    <property type="entry name" value="Retrovirus zinc finger-like domains"/>
    <property type="match status" value="1"/>
</dbReference>
<proteinExistence type="predicted"/>
<organism evidence="5 6">
    <name type="scientific">Tanacetum coccineum</name>
    <dbReference type="NCBI Taxonomy" id="301880"/>
    <lineage>
        <taxon>Eukaryota</taxon>
        <taxon>Viridiplantae</taxon>
        <taxon>Streptophyta</taxon>
        <taxon>Embryophyta</taxon>
        <taxon>Tracheophyta</taxon>
        <taxon>Spermatophyta</taxon>
        <taxon>Magnoliopsida</taxon>
        <taxon>eudicotyledons</taxon>
        <taxon>Gunneridae</taxon>
        <taxon>Pentapetalae</taxon>
        <taxon>asterids</taxon>
        <taxon>campanulids</taxon>
        <taxon>Asterales</taxon>
        <taxon>Asteraceae</taxon>
        <taxon>Asteroideae</taxon>
        <taxon>Anthemideae</taxon>
        <taxon>Anthemidinae</taxon>
        <taxon>Tanacetum</taxon>
    </lineage>
</organism>
<evidence type="ECO:0000256" key="2">
    <source>
        <dbReference type="SAM" id="Coils"/>
    </source>
</evidence>
<dbReference type="InterPro" id="IPR036875">
    <property type="entry name" value="Znf_CCHC_sf"/>
</dbReference>
<sequence>MDSDKYLEGQSMQRPPLFESDSFIYWKNRFETYVKSKDLDLWHVITDGDFQPIIQNPETKLDEVVPFEKQTDDLKKRLAKNNEAKMKTLLITHQGNSQVKDNKIDLLVQQYEQFVISEDESIDSAFARFNTIITSLKALDEESKDLTSLSLDELIGNLKVHEMIIKKDSEIVKEKVERKSLALKAKKESSDEECSTSGSEDEDYAKAVRDFKKFFKRRGRFVRQPRNDKKTFQRSRDDKNGRNDRKCFRCGDPNHLIGECPKPPKDKNQKAFVGGSWSDTSEEDDEKVKDETCLVARASSEVCSESSYFSDENSSIDDIALDNEYDKLCKISLKIITKNKRLKATRNSLENELRELKDKLFIFEKSKGVDLECAMCHALKIENEKLKDESSRLNKFEKSTHCLNEMLSNQKPSDDKLGLGFNSLEA</sequence>
<feature type="domain" description="CCHC-type" evidence="4">
    <location>
        <begin position="245"/>
        <end position="262"/>
    </location>
</feature>
<evidence type="ECO:0000313" key="6">
    <source>
        <dbReference type="Proteomes" id="UP001151760"/>
    </source>
</evidence>
<dbReference type="PANTHER" id="PTHR34676:SF27">
    <property type="entry name" value="ASPARTYL-TRNA SYNTHETASE"/>
    <property type="match status" value="1"/>
</dbReference>
<protein>
    <submittedName>
        <fullName evidence="5">Zf-CCHC domain-containing protein</fullName>
    </submittedName>
</protein>
<reference evidence="5" key="1">
    <citation type="journal article" date="2022" name="Int. J. Mol. Sci.">
        <title>Draft Genome of Tanacetum Coccineum: Genomic Comparison of Closely Related Tanacetum-Family Plants.</title>
        <authorList>
            <person name="Yamashiro T."/>
            <person name="Shiraishi A."/>
            <person name="Nakayama K."/>
            <person name="Satake H."/>
        </authorList>
    </citation>
    <scope>NUCLEOTIDE SEQUENCE</scope>
</reference>
<dbReference type="Gene3D" id="4.10.60.10">
    <property type="entry name" value="Zinc finger, CCHC-type"/>
    <property type="match status" value="1"/>
</dbReference>
<dbReference type="PROSITE" id="PS50158">
    <property type="entry name" value="ZF_CCHC"/>
    <property type="match status" value="1"/>
</dbReference>
<comment type="caution">
    <text evidence="5">The sequence shown here is derived from an EMBL/GenBank/DDBJ whole genome shotgun (WGS) entry which is preliminary data.</text>
</comment>
<keyword evidence="1" id="KW-0863">Zinc-finger</keyword>
<feature type="coiled-coil region" evidence="2">
    <location>
        <begin position="339"/>
        <end position="399"/>
    </location>
</feature>
<dbReference type="Proteomes" id="UP001151760">
    <property type="component" value="Unassembled WGS sequence"/>
</dbReference>
<gene>
    <name evidence="5" type="ORF">Tco_1120882</name>
</gene>